<gene>
    <name evidence="2" type="ORF">DICPUDRAFT_92649</name>
</gene>
<proteinExistence type="predicted"/>
<feature type="compositionally biased region" description="Acidic residues" evidence="1">
    <location>
        <begin position="156"/>
        <end position="186"/>
    </location>
</feature>
<sequence>MYKQCGITVAVPDENHTFVKAIKGRILFTESRKEFEKNLPELFIIDEESRFQYFRRCYEIICREKVKQYKTRKFLVTHHEINFHTLVEMKIFIGSSVDIRKYLKKQDQYKQEIVNQIRDSLGIEKPEIIKKRKGIFKIEKNWSKKKEKSDNKEKEKEEEEEEEEEEKEEEEEEEEEEVVEINDNENYDNKKEDNNNGNNNNNNNDNNNNNNNKGEEIVHEHSTIKKSIITENGSTTTTTT</sequence>
<feature type="region of interest" description="Disordered" evidence="1">
    <location>
        <begin position="146"/>
        <end position="240"/>
    </location>
</feature>
<dbReference type="InParanoid" id="F0ZV69"/>
<protein>
    <submittedName>
        <fullName evidence="2">Expressed protein</fullName>
    </submittedName>
</protein>
<dbReference type="RefSeq" id="XP_003291306.1">
    <property type="nucleotide sequence ID" value="XM_003291258.1"/>
</dbReference>
<feature type="compositionally biased region" description="Basic and acidic residues" evidence="1">
    <location>
        <begin position="213"/>
        <end position="223"/>
    </location>
</feature>
<dbReference type="AlphaFoldDB" id="F0ZV69"/>
<dbReference type="VEuPathDB" id="AmoebaDB:DICPUDRAFT_92649"/>
<feature type="compositionally biased region" description="Basic and acidic residues" evidence="1">
    <location>
        <begin position="146"/>
        <end position="155"/>
    </location>
</feature>
<feature type="non-terminal residue" evidence="2">
    <location>
        <position position="240"/>
    </location>
</feature>
<evidence type="ECO:0000313" key="2">
    <source>
        <dbReference type="EMBL" id="EGC32168.1"/>
    </source>
</evidence>
<dbReference type="EMBL" id="GL871208">
    <property type="protein sequence ID" value="EGC32168.1"/>
    <property type="molecule type" value="Genomic_DNA"/>
</dbReference>
<organism evidence="2 3">
    <name type="scientific">Dictyostelium purpureum</name>
    <name type="common">Slime mold</name>
    <dbReference type="NCBI Taxonomy" id="5786"/>
    <lineage>
        <taxon>Eukaryota</taxon>
        <taxon>Amoebozoa</taxon>
        <taxon>Evosea</taxon>
        <taxon>Eumycetozoa</taxon>
        <taxon>Dictyostelia</taxon>
        <taxon>Dictyosteliales</taxon>
        <taxon>Dictyosteliaceae</taxon>
        <taxon>Dictyostelium</taxon>
    </lineage>
</organism>
<reference evidence="3" key="1">
    <citation type="journal article" date="2011" name="Genome Biol.">
        <title>Comparative genomics of the social amoebae Dictyostelium discoideum and Dictyostelium purpureum.</title>
        <authorList>
            <consortium name="US DOE Joint Genome Institute (JGI-PGF)"/>
            <person name="Sucgang R."/>
            <person name="Kuo A."/>
            <person name="Tian X."/>
            <person name="Salerno W."/>
            <person name="Parikh A."/>
            <person name="Feasley C.L."/>
            <person name="Dalin E."/>
            <person name="Tu H."/>
            <person name="Huang E."/>
            <person name="Barry K."/>
            <person name="Lindquist E."/>
            <person name="Shapiro H."/>
            <person name="Bruce D."/>
            <person name="Schmutz J."/>
            <person name="Salamov A."/>
            <person name="Fey P."/>
            <person name="Gaudet P."/>
            <person name="Anjard C."/>
            <person name="Babu M.M."/>
            <person name="Basu S."/>
            <person name="Bushmanova Y."/>
            <person name="van der Wel H."/>
            <person name="Katoh-Kurasawa M."/>
            <person name="Dinh C."/>
            <person name="Coutinho P.M."/>
            <person name="Saito T."/>
            <person name="Elias M."/>
            <person name="Schaap P."/>
            <person name="Kay R.R."/>
            <person name="Henrissat B."/>
            <person name="Eichinger L."/>
            <person name="Rivero F."/>
            <person name="Putnam N.H."/>
            <person name="West C.M."/>
            <person name="Loomis W.F."/>
            <person name="Chisholm R.L."/>
            <person name="Shaulsky G."/>
            <person name="Strassmann J.E."/>
            <person name="Queller D.C."/>
            <person name="Kuspa A."/>
            <person name="Grigoriev I.V."/>
        </authorList>
    </citation>
    <scope>NUCLEOTIDE SEQUENCE [LARGE SCALE GENOMIC DNA]</scope>
    <source>
        <strain evidence="3">QSDP1</strain>
    </source>
</reference>
<evidence type="ECO:0000256" key="1">
    <source>
        <dbReference type="SAM" id="MobiDB-lite"/>
    </source>
</evidence>
<evidence type="ECO:0000313" key="3">
    <source>
        <dbReference type="Proteomes" id="UP000001064"/>
    </source>
</evidence>
<accession>F0ZV69</accession>
<dbReference type="Proteomes" id="UP000001064">
    <property type="component" value="Unassembled WGS sequence"/>
</dbReference>
<dbReference type="KEGG" id="dpp:DICPUDRAFT_92649"/>
<keyword evidence="3" id="KW-1185">Reference proteome</keyword>
<feature type="compositionally biased region" description="Low complexity" evidence="1">
    <location>
        <begin position="195"/>
        <end position="212"/>
    </location>
</feature>
<name>F0ZV69_DICPU</name>
<dbReference type="GeneID" id="10507494"/>